<proteinExistence type="predicted"/>
<evidence type="ECO:0000313" key="1">
    <source>
        <dbReference type="EMBL" id="KAB2933357.1"/>
    </source>
</evidence>
<accession>A0A833LYZ9</accession>
<name>A0A833LYZ9_9LEPT</name>
<organism evidence="1 2">
    <name type="scientific">Leptonema illini</name>
    <dbReference type="NCBI Taxonomy" id="183"/>
    <lineage>
        <taxon>Bacteria</taxon>
        <taxon>Pseudomonadati</taxon>
        <taxon>Spirochaetota</taxon>
        <taxon>Spirochaetia</taxon>
        <taxon>Leptospirales</taxon>
        <taxon>Leptospiraceae</taxon>
        <taxon>Leptonema</taxon>
    </lineage>
</organism>
<evidence type="ECO:0000313" key="2">
    <source>
        <dbReference type="Proteomes" id="UP000460298"/>
    </source>
</evidence>
<dbReference type="Proteomes" id="UP000460298">
    <property type="component" value="Unassembled WGS sequence"/>
</dbReference>
<comment type="caution">
    <text evidence="1">The sequence shown here is derived from an EMBL/GenBank/DDBJ whole genome shotgun (WGS) entry which is preliminary data.</text>
</comment>
<evidence type="ECO:0008006" key="3">
    <source>
        <dbReference type="Google" id="ProtNLM"/>
    </source>
</evidence>
<sequence>MDRKASPDRSPAAPRLFSRREVIQTGIAGIGLLALGTGCSPGTPVPSWPEMRFLPHHAQKILYGVFNGFAHAFLPEAAEDRQAVLLRMLQSTDAYLHAQPEHIQGELLEAFDFLGAAPVRWLLAGFFSEWEEADPEDIVEFLESWLTSRLTLFRSIATFLQSMSSMAFFDQPESWTVVGYTDPSWVANVKWR</sequence>
<dbReference type="EMBL" id="WBUI01000006">
    <property type="protein sequence ID" value="KAB2933357.1"/>
    <property type="molecule type" value="Genomic_DNA"/>
</dbReference>
<reference evidence="1 2" key="1">
    <citation type="submission" date="2019-10" db="EMBL/GenBank/DDBJ databases">
        <title>Extracellular Electron Transfer in a Candidatus Methanoperedens spp. Enrichment Culture.</title>
        <authorList>
            <person name="Berger S."/>
            <person name="Rangel Shaw D."/>
            <person name="Berben T."/>
            <person name="In 'T Zandt M."/>
            <person name="Frank J."/>
            <person name="Reimann J."/>
            <person name="Jetten M.S.M."/>
            <person name="Welte C.U."/>
        </authorList>
    </citation>
    <scope>NUCLEOTIDE SEQUENCE [LARGE SCALE GENOMIC DNA]</scope>
    <source>
        <strain evidence="1">SB12</strain>
    </source>
</reference>
<dbReference type="AlphaFoldDB" id="A0A833LYZ9"/>
<gene>
    <name evidence="1" type="ORF">F9K24_08385</name>
</gene>
<protein>
    <recommendedName>
        <fullName evidence="3">Twin-arginine translocation pathway signal protein</fullName>
    </recommendedName>
</protein>